<keyword evidence="2" id="KW-1133">Transmembrane helix</keyword>
<evidence type="ECO:0000313" key="5">
    <source>
        <dbReference type="RefSeq" id="XP_030079090.1"/>
    </source>
</evidence>
<dbReference type="AlphaFoldDB" id="A0A6J2SSI0"/>
<dbReference type="InterPro" id="IPR000742">
    <property type="entry name" value="EGF"/>
</dbReference>
<dbReference type="PROSITE" id="PS01186">
    <property type="entry name" value="EGF_2"/>
    <property type="match status" value="1"/>
</dbReference>
<evidence type="ECO:0000259" key="3">
    <source>
        <dbReference type="PROSITE" id="PS50026"/>
    </source>
</evidence>
<dbReference type="GeneID" id="111600607"/>
<keyword evidence="1" id="KW-1015">Disulfide bond</keyword>
<dbReference type="Proteomes" id="UP000504633">
    <property type="component" value="Unplaced"/>
</dbReference>
<feature type="transmembrane region" description="Helical" evidence="2">
    <location>
        <begin position="286"/>
        <end position="309"/>
    </location>
</feature>
<dbReference type="Gene3D" id="2.10.25.10">
    <property type="entry name" value="Laminin"/>
    <property type="match status" value="1"/>
</dbReference>
<comment type="caution">
    <text evidence="1">Lacks conserved residue(s) required for the propagation of feature annotation.</text>
</comment>
<dbReference type="PANTHER" id="PTHR12332">
    <property type="entry name" value="KEREN-RELATED"/>
    <property type="match status" value="1"/>
</dbReference>
<dbReference type="PROSITE" id="PS00022">
    <property type="entry name" value="EGF_1"/>
    <property type="match status" value="1"/>
</dbReference>
<dbReference type="RefSeq" id="XP_030079090.1">
    <property type="nucleotide sequence ID" value="XM_030223230.1"/>
</dbReference>
<evidence type="ECO:0000313" key="4">
    <source>
        <dbReference type="Proteomes" id="UP000504633"/>
    </source>
</evidence>
<keyword evidence="2" id="KW-0472">Membrane</keyword>
<dbReference type="InterPro" id="IPR043403">
    <property type="entry name" value="Gurken/Spitz"/>
</dbReference>
<accession>A0A6J2SSI0</accession>
<proteinExistence type="predicted"/>
<dbReference type="GO" id="GO:0048018">
    <property type="term" value="F:receptor ligand activity"/>
    <property type="evidence" value="ECO:0007669"/>
    <property type="project" value="InterPro"/>
</dbReference>
<feature type="disulfide bond" evidence="1">
    <location>
        <begin position="252"/>
        <end position="261"/>
    </location>
</feature>
<keyword evidence="4" id="KW-1185">Reference proteome</keyword>
<dbReference type="PANTHER" id="PTHR12332:SF1">
    <property type="entry name" value="KEREN-RELATED"/>
    <property type="match status" value="1"/>
</dbReference>
<dbReference type="GO" id="GO:0007173">
    <property type="term" value="P:epidermal growth factor receptor signaling pathway"/>
    <property type="evidence" value="ECO:0007669"/>
    <property type="project" value="InterPro"/>
</dbReference>
<feature type="domain" description="EGF-like" evidence="3">
    <location>
        <begin position="218"/>
        <end position="262"/>
    </location>
</feature>
<protein>
    <submittedName>
        <fullName evidence="5">Protein gurken</fullName>
    </submittedName>
</protein>
<dbReference type="KEGG" id="dhe:111600607"/>
<organism evidence="4 5">
    <name type="scientific">Drosophila hydei</name>
    <name type="common">Fruit fly</name>
    <dbReference type="NCBI Taxonomy" id="7224"/>
    <lineage>
        <taxon>Eukaryota</taxon>
        <taxon>Metazoa</taxon>
        <taxon>Ecdysozoa</taxon>
        <taxon>Arthropoda</taxon>
        <taxon>Hexapoda</taxon>
        <taxon>Insecta</taxon>
        <taxon>Pterygota</taxon>
        <taxon>Neoptera</taxon>
        <taxon>Endopterygota</taxon>
        <taxon>Diptera</taxon>
        <taxon>Brachycera</taxon>
        <taxon>Muscomorpha</taxon>
        <taxon>Ephydroidea</taxon>
        <taxon>Drosophilidae</taxon>
        <taxon>Drosophila</taxon>
    </lineage>
</organism>
<dbReference type="SUPFAM" id="SSF57196">
    <property type="entry name" value="EGF/Laminin"/>
    <property type="match status" value="1"/>
</dbReference>
<keyword evidence="2" id="KW-0812">Transmembrane</keyword>
<keyword evidence="1" id="KW-0245">EGF-like domain</keyword>
<evidence type="ECO:0000256" key="1">
    <source>
        <dbReference type="PROSITE-ProRule" id="PRU00076"/>
    </source>
</evidence>
<gene>
    <name evidence="5" type="primary">LOC111600607</name>
</gene>
<evidence type="ECO:0000256" key="2">
    <source>
        <dbReference type="SAM" id="Phobius"/>
    </source>
</evidence>
<dbReference type="OMA" id="FSFPMLI"/>
<dbReference type="GO" id="GO:0005154">
    <property type="term" value="F:epidermal growth factor receptor binding"/>
    <property type="evidence" value="ECO:0007669"/>
    <property type="project" value="InterPro"/>
</dbReference>
<dbReference type="OrthoDB" id="6133584at2759"/>
<dbReference type="PROSITE" id="PS50026">
    <property type="entry name" value="EGF_3"/>
    <property type="match status" value="1"/>
</dbReference>
<name>A0A6J2SSI0_DROHY</name>
<sequence>MQIQCLPIFKVIFVLSTIVAVTDCCSSRILLLRQQTLQIEEHVVQLVNQLELQQQLNIDGQPSATDVFADTAQMLQMSSALNIDGELATIATTERDSNIGVEPWFNDEETTTTTTTITTPTTTTRSTEISSTTISATVNTMATGEPPPDDSTPQLATDAGISQANEALQTTTMATTTTTATAAAATITAAAATAATTQTLSTTMTTTMTTTNTEDLSFKLPCSNTYMKYFCLNGGNCFRWAESENGFSYCVCAVGFVGERCDSKTENGVYVPLRPTTEPQLKTARIVFSFPMLMLLSTIYVLFGAVFMLRNVSAQRRKQQQLHLHKQRFFVSC</sequence>
<reference evidence="5" key="1">
    <citation type="submission" date="2025-08" db="UniProtKB">
        <authorList>
            <consortium name="RefSeq"/>
        </authorList>
    </citation>
    <scope>IDENTIFICATION</scope>
    <source>
        <strain evidence="5">15085-1641.00</strain>
        <tissue evidence="5">Whole body</tissue>
    </source>
</reference>